<evidence type="ECO:0000313" key="3">
    <source>
        <dbReference type="Proteomes" id="UP000298663"/>
    </source>
</evidence>
<dbReference type="Proteomes" id="UP000298663">
    <property type="component" value="Unassembled WGS sequence"/>
</dbReference>
<reference evidence="2 3" key="1">
    <citation type="journal article" date="2015" name="Genome Biol.">
        <title>Comparative genomics of Steinernema reveals deeply conserved gene regulatory networks.</title>
        <authorList>
            <person name="Dillman A.R."/>
            <person name="Macchietto M."/>
            <person name="Porter C.F."/>
            <person name="Rogers A."/>
            <person name="Williams B."/>
            <person name="Antoshechkin I."/>
            <person name="Lee M.M."/>
            <person name="Goodwin Z."/>
            <person name="Lu X."/>
            <person name="Lewis E.E."/>
            <person name="Goodrich-Blair H."/>
            <person name="Stock S.P."/>
            <person name="Adams B.J."/>
            <person name="Sternberg P.W."/>
            <person name="Mortazavi A."/>
        </authorList>
    </citation>
    <scope>NUCLEOTIDE SEQUENCE [LARGE SCALE GENOMIC DNA]</scope>
    <source>
        <strain evidence="2 3">ALL</strain>
    </source>
</reference>
<dbReference type="AlphaFoldDB" id="A0A4U5LRK4"/>
<evidence type="ECO:0000256" key="1">
    <source>
        <dbReference type="SAM" id="MobiDB-lite"/>
    </source>
</evidence>
<comment type="caution">
    <text evidence="2">The sequence shown here is derived from an EMBL/GenBank/DDBJ whole genome shotgun (WGS) entry which is preliminary data.</text>
</comment>
<organism evidence="2 3">
    <name type="scientific">Steinernema carpocapsae</name>
    <name type="common">Entomopathogenic nematode</name>
    <dbReference type="NCBI Taxonomy" id="34508"/>
    <lineage>
        <taxon>Eukaryota</taxon>
        <taxon>Metazoa</taxon>
        <taxon>Ecdysozoa</taxon>
        <taxon>Nematoda</taxon>
        <taxon>Chromadorea</taxon>
        <taxon>Rhabditida</taxon>
        <taxon>Tylenchina</taxon>
        <taxon>Panagrolaimomorpha</taxon>
        <taxon>Strongyloidoidea</taxon>
        <taxon>Steinernematidae</taxon>
        <taxon>Steinernema</taxon>
    </lineage>
</organism>
<gene>
    <name evidence="2" type="ORF">L596_030048</name>
</gene>
<accession>A0A4U5LRK4</accession>
<dbReference type="EMBL" id="AZBU02000013">
    <property type="protein sequence ID" value="TKR58626.1"/>
    <property type="molecule type" value="Genomic_DNA"/>
</dbReference>
<proteinExistence type="predicted"/>
<name>A0A4U5LRK4_STECR</name>
<protein>
    <submittedName>
        <fullName evidence="2">Uncharacterized protein</fullName>
    </submittedName>
</protein>
<sequence>MLVNCSNLLKKTPDGSSTTTRSLGGVLHHFALFRIMFSTKLCAFTNYNDSIKRTVREKEREKDQIKRASHQEAV</sequence>
<feature type="region of interest" description="Disordered" evidence="1">
    <location>
        <begin position="55"/>
        <end position="74"/>
    </location>
</feature>
<reference evidence="2 3" key="2">
    <citation type="journal article" date="2019" name="G3 (Bethesda)">
        <title>Hybrid Assembly of the Genome of the Entomopathogenic Nematode Steinernema carpocapsae Identifies the X-Chromosome.</title>
        <authorList>
            <person name="Serra L."/>
            <person name="Macchietto M."/>
            <person name="Macias-Munoz A."/>
            <person name="McGill C.J."/>
            <person name="Rodriguez I.M."/>
            <person name="Rodriguez B."/>
            <person name="Murad R."/>
            <person name="Mortazavi A."/>
        </authorList>
    </citation>
    <scope>NUCLEOTIDE SEQUENCE [LARGE SCALE GENOMIC DNA]</scope>
    <source>
        <strain evidence="2 3">ALL</strain>
    </source>
</reference>
<keyword evidence="3" id="KW-1185">Reference proteome</keyword>
<evidence type="ECO:0000313" key="2">
    <source>
        <dbReference type="EMBL" id="TKR58626.1"/>
    </source>
</evidence>